<evidence type="ECO:0000313" key="3">
    <source>
        <dbReference type="Proteomes" id="UP000823964"/>
    </source>
</evidence>
<dbReference type="EMBL" id="DXFQ01000058">
    <property type="protein sequence ID" value="HIX19696.1"/>
    <property type="molecule type" value="Genomic_DNA"/>
</dbReference>
<sequence length="366" mass="40771">MKVLHLNPGLRPGGITGQAADLARGLQAAGIKNIVMGPASELIGALDAARVRHITCRTGGWLKTLAAVRKLRKTIISIAPDILQTYTPEAALMARLACMRLRRRRRPALVGVVTGFMSARWQRWAMGACDALVFSSRYLRKVMTERGFVPKGAEVWVIPGGVDESLCYPGYAPSADWMEQWHLTQQHGRHRYTLCVPCPISPLHGLEDLEPIMSVLLNNGLSPLAYIVGDSGKADPNYLESLRNHFAEAHLDERIIWLGHRPDLRDVICACDVTLYLSRRPESYNRPILEALSLGRPVAAYDHGVVSELLEAFLPEGRVEPDKARAMADVLLQWRTYRPSLPGQIPPPYRLSDTVSAYRKLYEGLR</sequence>
<comment type="caution">
    <text evidence="2">The sequence shown here is derived from an EMBL/GenBank/DDBJ whole genome shotgun (WGS) entry which is preliminary data.</text>
</comment>
<reference evidence="2" key="1">
    <citation type="journal article" date="2021" name="PeerJ">
        <title>Extensive microbial diversity within the chicken gut microbiome revealed by metagenomics and culture.</title>
        <authorList>
            <person name="Gilroy R."/>
            <person name="Ravi A."/>
            <person name="Getino M."/>
            <person name="Pursley I."/>
            <person name="Horton D.L."/>
            <person name="Alikhan N.F."/>
            <person name="Baker D."/>
            <person name="Gharbi K."/>
            <person name="Hall N."/>
            <person name="Watson M."/>
            <person name="Adriaenssens E.M."/>
            <person name="Foster-Nyarko E."/>
            <person name="Jarju S."/>
            <person name="Secka A."/>
            <person name="Antonio M."/>
            <person name="Oren A."/>
            <person name="Chaudhuri R.R."/>
            <person name="La Ragione R."/>
            <person name="Hildebrand F."/>
            <person name="Pallen M.J."/>
        </authorList>
    </citation>
    <scope>NUCLEOTIDE SEQUENCE</scope>
    <source>
        <strain evidence="2">14975</strain>
    </source>
</reference>
<dbReference type="Gene3D" id="3.40.50.2000">
    <property type="entry name" value="Glycogen Phosphorylase B"/>
    <property type="match status" value="2"/>
</dbReference>
<gene>
    <name evidence="2" type="ORF">H9862_03725</name>
</gene>
<proteinExistence type="predicted"/>
<organism evidence="2 3">
    <name type="scientific">Candidatus Akkermansia intestinigallinarum</name>
    <dbReference type="NCBI Taxonomy" id="2838431"/>
    <lineage>
        <taxon>Bacteria</taxon>
        <taxon>Pseudomonadati</taxon>
        <taxon>Verrucomicrobiota</taxon>
        <taxon>Verrucomicrobiia</taxon>
        <taxon>Verrucomicrobiales</taxon>
        <taxon>Akkermansiaceae</taxon>
        <taxon>Akkermansia</taxon>
    </lineage>
</organism>
<evidence type="ECO:0000259" key="1">
    <source>
        <dbReference type="Pfam" id="PF13439"/>
    </source>
</evidence>
<dbReference type="GO" id="GO:0016757">
    <property type="term" value="F:glycosyltransferase activity"/>
    <property type="evidence" value="ECO:0007669"/>
    <property type="project" value="UniProtKB-ARBA"/>
</dbReference>
<dbReference type="SUPFAM" id="SSF53756">
    <property type="entry name" value="UDP-Glycosyltransferase/glycogen phosphorylase"/>
    <property type="match status" value="1"/>
</dbReference>
<name>A0A9D1VAR3_9BACT</name>
<dbReference type="Pfam" id="PF13439">
    <property type="entry name" value="Glyco_transf_4"/>
    <property type="match status" value="1"/>
</dbReference>
<reference evidence="2" key="2">
    <citation type="submission" date="2021-04" db="EMBL/GenBank/DDBJ databases">
        <authorList>
            <person name="Gilroy R."/>
        </authorList>
    </citation>
    <scope>NUCLEOTIDE SEQUENCE</scope>
    <source>
        <strain evidence="2">14975</strain>
    </source>
</reference>
<protein>
    <submittedName>
        <fullName evidence="2">Glycosyltransferase family 4 protein</fullName>
    </submittedName>
</protein>
<dbReference type="CDD" id="cd03801">
    <property type="entry name" value="GT4_PimA-like"/>
    <property type="match status" value="1"/>
</dbReference>
<feature type="domain" description="Glycosyltransferase subfamily 4-like N-terminal" evidence="1">
    <location>
        <begin position="12"/>
        <end position="165"/>
    </location>
</feature>
<dbReference type="PANTHER" id="PTHR12526">
    <property type="entry name" value="GLYCOSYLTRANSFERASE"/>
    <property type="match status" value="1"/>
</dbReference>
<dbReference type="AlphaFoldDB" id="A0A9D1VAR3"/>
<dbReference type="Pfam" id="PF13692">
    <property type="entry name" value="Glyco_trans_1_4"/>
    <property type="match status" value="1"/>
</dbReference>
<dbReference type="InterPro" id="IPR028098">
    <property type="entry name" value="Glyco_trans_4-like_N"/>
</dbReference>
<evidence type="ECO:0000313" key="2">
    <source>
        <dbReference type="EMBL" id="HIX19696.1"/>
    </source>
</evidence>
<accession>A0A9D1VAR3</accession>
<dbReference type="Proteomes" id="UP000823964">
    <property type="component" value="Unassembled WGS sequence"/>
</dbReference>